<sequence>MHEDLNRIHKKPYVEKPTLSDANEALIAETAETCWQLHRKRNDSVIVDLFHGLYKSVLVCPVCDQVSITFDPFMDLTLPLPFKNQCVYPVTVIPSDIGKKQIQITVELDASSTIASMKAYVASKLGMDVHAFISSEIYAYKFYKHHADASIVSAHLSPHDQIYLYEMPCSISDFVTNRRKIIIPVFHQRIEKTYQHPIAFGLLNILYF</sequence>
<organism evidence="1 2">
    <name type="scientific">Pneumocystis oryctolagi</name>
    <dbReference type="NCBI Taxonomy" id="42067"/>
    <lineage>
        <taxon>Eukaryota</taxon>
        <taxon>Fungi</taxon>
        <taxon>Dikarya</taxon>
        <taxon>Ascomycota</taxon>
        <taxon>Taphrinomycotina</taxon>
        <taxon>Pneumocystomycetes</taxon>
        <taxon>Pneumocystaceae</taxon>
        <taxon>Pneumocystis</taxon>
    </lineage>
</organism>
<name>A0ACB7CFT9_9ASCO</name>
<comment type="caution">
    <text evidence="1">The sequence shown here is derived from an EMBL/GenBank/DDBJ whole genome shotgun (WGS) entry which is preliminary data.</text>
</comment>
<accession>A0ACB7CFT9</accession>
<reference evidence="1 2" key="1">
    <citation type="journal article" date="2021" name="Commun. Biol.">
        <title>Genomic insights into the host specific adaptation of the Pneumocystis genus.</title>
        <authorList>
            <person name="Cisse O.H."/>
            <person name="Ma L."/>
            <person name="Dekker J.P."/>
            <person name="Khil P.P."/>
            <person name="Youn J.-H."/>
            <person name="Brenchley J.M."/>
            <person name="Blair R."/>
            <person name="Pahar B."/>
            <person name="Chabe M."/>
            <person name="Van Rompay K.K.A."/>
            <person name="Keesler R."/>
            <person name="Sukura A."/>
            <person name="Hirsch V."/>
            <person name="Kutty G."/>
            <person name="Liu Y."/>
            <person name="Peng L."/>
            <person name="Chen J."/>
            <person name="Song J."/>
            <person name="Weissenbacher-Lang C."/>
            <person name="Xu J."/>
            <person name="Upham N.S."/>
            <person name="Stajich J.E."/>
            <person name="Cuomo C.A."/>
            <person name="Cushion M.T."/>
            <person name="Kovacs J.A."/>
        </authorList>
    </citation>
    <scope>NUCLEOTIDE SEQUENCE [LARGE SCALE GENOMIC DNA]</scope>
    <source>
        <strain evidence="1 2">RABM</strain>
    </source>
</reference>
<dbReference type="Proteomes" id="UP000768646">
    <property type="component" value="Unassembled WGS sequence"/>
</dbReference>
<gene>
    <name evidence="1" type="ORF">PORY_002797</name>
</gene>
<dbReference type="EMBL" id="JABTEG010000023">
    <property type="protein sequence ID" value="KAG4303799.1"/>
    <property type="molecule type" value="Genomic_DNA"/>
</dbReference>
<evidence type="ECO:0000313" key="1">
    <source>
        <dbReference type="EMBL" id="KAG4303799.1"/>
    </source>
</evidence>
<evidence type="ECO:0000313" key="2">
    <source>
        <dbReference type="Proteomes" id="UP000768646"/>
    </source>
</evidence>
<proteinExistence type="predicted"/>
<protein>
    <submittedName>
        <fullName evidence="1">Uncharacterized protein</fullName>
    </submittedName>
</protein>
<keyword evidence="2" id="KW-1185">Reference proteome</keyword>